<dbReference type="Pfam" id="PF08388">
    <property type="entry name" value="GIIM"/>
    <property type="match status" value="1"/>
</dbReference>
<dbReference type="GO" id="GO:0003964">
    <property type="term" value="F:RNA-directed DNA polymerase activity"/>
    <property type="evidence" value="ECO:0007669"/>
    <property type="project" value="UniProtKB-KW"/>
</dbReference>
<protein>
    <submittedName>
        <fullName evidence="4">Retron-type RNA-directed DNA polymerase</fullName>
    </submittedName>
</protein>
<evidence type="ECO:0000259" key="3">
    <source>
        <dbReference type="PROSITE" id="PS50878"/>
    </source>
</evidence>
<dbReference type="InterPro" id="IPR030931">
    <property type="entry name" value="Group_II_RT_mat"/>
</dbReference>
<dbReference type="CDD" id="cd01651">
    <property type="entry name" value="RT_G2_intron"/>
    <property type="match status" value="1"/>
</dbReference>
<dbReference type="EMBL" id="JMCB01000010">
    <property type="protein sequence ID" value="KFE66542.1"/>
    <property type="molecule type" value="Genomic_DNA"/>
</dbReference>
<proteinExistence type="inferred from homology"/>
<dbReference type="NCBIfam" id="TIGR04416">
    <property type="entry name" value="group_II_RT_mat"/>
    <property type="match status" value="1"/>
</dbReference>
<organism evidence="4 5">
    <name type="scientific">Hyalangium minutum</name>
    <dbReference type="NCBI Taxonomy" id="394096"/>
    <lineage>
        <taxon>Bacteria</taxon>
        <taxon>Pseudomonadati</taxon>
        <taxon>Myxococcota</taxon>
        <taxon>Myxococcia</taxon>
        <taxon>Myxococcales</taxon>
        <taxon>Cystobacterineae</taxon>
        <taxon>Archangiaceae</taxon>
        <taxon>Hyalangium</taxon>
    </lineage>
</organism>
<feature type="region of interest" description="Disordered" evidence="2">
    <location>
        <begin position="222"/>
        <end position="241"/>
    </location>
</feature>
<sequence>MLRKERTQREIGVSLTTPTKLEELRAKLYAKAKAEPTFRFYALYDKIHRRDVLTEALKQSKQKRGAAGVDGQTFEQIEAYGEERWLEELQRELQGKTYRPQPVRRVLIPKPGGGERPLGIPTIRDRVVQTAAKLILEPIFEADLSEAAYGYRPGRSAVDAVKEVHQELKQGRTQVVDADLSKYFDTIPHAELMKSVARRVADKAVLHLLKMWLKVPVEERDEQGRPKYSGGKRSKQGTPQGGVISPLLANIYINRLLKVFAQSELMKRSGAKIVNYADDFVVVARKGATEVLAQVKRWLAGMKLTLNETKTSIRDARKEHFRFLGYELGPLVYKKTGQKYLGARPSKKAMEHARGEVSRILRRGRTERWEEIAGELNLFLRGWATYFAYDSSMHAFNVLDWHVTERVRNFLSRRHEMARATSRFKYNEVHRNLGVLEVRALLR</sequence>
<reference evidence="4 5" key="1">
    <citation type="submission" date="2014-04" db="EMBL/GenBank/DDBJ databases">
        <title>Genome assembly of Hyalangium minutum DSM 14724.</title>
        <authorList>
            <person name="Sharma G."/>
            <person name="Subramanian S."/>
        </authorList>
    </citation>
    <scope>NUCLEOTIDE SEQUENCE [LARGE SCALE GENOMIC DNA]</scope>
    <source>
        <strain evidence="4 5">DSM 14724</strain>
    </source>
</reference>
<keyword evidence="4" id="KW-0808">Transferase</keyword>
<gene>
    <name evidence="4" type="ORF">DB31_1015</name>
</gene>
<dbReference type="InterPro" id="IPR013597">
    <property type="entry name" value="Mat_intron_G2"/>
</dbReference>
<evidence type="ECO:0000313" key="4">
    <source>
        <dbReference type="EMBL" id="KFE66542.1"/>
    </source>
</evidence>
<comment type="similarity">
    <text evidence="1">Belongs to the bacterial reverse transcriptase family.</text>
</comment>
<dbReference type="PATRIC" id="fig|394096.3.peg.5362"/>
<dbReference type="InterPro" id="IPR000477">
    <property type="entry name" value="RT_dom"/>
</dbReference>
<evidence type="ECO:0000256" key="1">
    <source>
        <dbReference type="ARBA" id="ARBA00034120"/>
    </source>
</evidence>
<dbReference type="PANTHER" id="PTHR34047:SF8">
    <property type="entry name" value="PROTEIN YKFC"/>
    <property type="match status" value="1"/>
</dbReference>
<dbReference type="AlphaFoldDB" id="A0A085WFS9"/>
<evidence type="ECO:0000256" key="2">
    <source>
        <dbReference type="SAM" id="MobiDB-lite"/>
    </source>
</evidence>
<dbReference type="Pfam" id="PF00078">
    <property type="entry name" value="RVT_1"/>
    <property type="match status" value="1"/>
</dbReference>
<dbReference type="PROSITE" id="PS50878">
    <property type="entry name" value="RT_POL"/>
    <property type="match status" value="1"/>
</dbReference>
<accession>A0A085WFS9</accession>
<dbReference type="InterPro" id="IPR043502">
    <property type="entry name" value="DNA/RNA_pol_sf"/>
</dbReference>
<dbReference type="PANTHER" id="PTHR34047">
    <property type="entry name" value="NUCLEAR INTRON MATURASE 1, MITOCHONDRIAL-RELATED"/>
    <property type="match status" value="1"/>
</dbReference>
<feature type="domain" description="Reverse transcriptase" evidence="3">
    <location>
        <begin position="89"/>
        <end position="328"/>
    </location>
</feature>
<evidence type="ECO:0000313" key="5">
    <source>
        <dbReference type="Proteomes" id="UP000028725"/>
    </source>
</evidence>
<dbReference type="Proteomes" id="UP000028725">
    <property type="component" value="Unassembled WGS sequence"/>
</dbReference>
<dbReference type="SUPFAM" id="SSF56672">
    <property type="entry name" value="DNA/RNA polymerases"/>
    <property type="match status" value="1"/>
</dbReference>
<keyword evidence="5" id="KW-1185">Reference proteome</keyword>
<comment type="caution">
    <text evidence="4">The sequence shown here is derived from an EMBL/GenBank/DDBJ whole genome shotgun (WGS) entry which is preliminary data.</text>
</comment>
<dbReference type="STRING" id="394096.DB31_1015"/>
<name>A0A085WFS9_9BACT</name>
<keyword evidence="4" id="KW-0695">RNA-directed DNA polymerase</keyword>
<keyword evidence="4" id="KW-0548">Nucleotidyltransferase</keyword>
<dbReference type="InterPro" id="IPR051083">
    <property type="entry name" value="GrpII_Intron_Splice-Mob/Def"/>
</dbReference>